<comment type="pathway">
    <text evidence="3">Amino-sugar metabolism; N-acetylneuraminate degradation; D-fructose 6-phosphate from N-acetylneuraminate: step 3/5.</text>
</comment>
<dbReference type="InterPro" id="IPR013785">
    <property type="entry name" value="Aldolase_TIM"/>
</dbReference>
<comment type="catalytic activity">
    <reaction evidence="1">
        <text>an N-acyl-D-glucosamine 6-phosphate = an N-acyl-D-mannosamine 6-phosphate</text>
        <dbReference type="Rhea" id="RHEA:23932"/>
        <dbReference type="ChEBI" id="CHEBI:57599"/>
        <dbReference type="ChEBI" id="CHEBI:57666"/>
        <dbReference type="EC" id="5.1.3.9"/>
    </reaction>
</comment>
<name>A0ABV5XZP7_ARTRM</name>
<dbReference type="SUPFAM" id="SSF51366">
    <property type="entry name" value="Ribulose-phoshate binding barrel"/>
    <property type="match status" value="1"/>
</dbReference>
<gene>
    <name evidence="8" type="ORF">ACFFP1_12050</name>
</gene>
<keyword evidence="6 8" id="KW-0413">Isomerase</keyword>
<dbReference type="PANTHER" id="PTHR36204:SF1">
    <property type="entry name" value="N-ACETYLMANNOSAMINE-6-PHOSPHATE 2-EPIMERASE-RELATED"/>
    <property type="match status" value="1"/>
</dbReference>
<keyword evidence="9" id="KW-1185">Reference proteome</keyword>
<evidence type="ECO:0000256" key="1">
    <source>
        <dbReference type="ARBA" id="ARBA00000056"/>
    </source>
</evidence>
<evidence type="ECO:0000256" key="3">
    <source>
        <dbReference type="ARBA" id="ARBA00005081"/>
    </source>
</evidence>
<dbReference type="GO" id="GO:0047465">
    <property type="term" value="F:N-acylglucosamine-6-phosphate 2-epimerase activity"/>
    <property type="evidence" value="ECO:0007669"/>
    <property type="project" value="UniProtKB-EC"/>
</dbReference>
<evidence type="ECO:0000256" key="5">
    <source>
        <dbReference type="ARBA" id="ARBA00013180"/>
    </source>
</evidence>
<dbReference type="Proteomes" id="UP001589702">
    <property type="component" value="Unassembled WGS sequence"/>
</dbReference>
<sequence>MDNTHGLRGGVIISCQAPEDSPLRDPHVMARMAQAAQKAGAVGIRAEGALDIAAIKAACTLPIIGIRKHHYPDSDVYITATTHDVDIVADAGAQIVALDGTDRPRPGGQTLAEVIAHAKQRGLIVMADLSDPAQGPAAVASGADLLGTTLVPETSQDVRPHGPNLRAVEILAKAHPYRLVIGEGRYATPADIAAGMRAGAGAIVVGRAATDTYALAGDFVRAAQATHVPN</sequence>
<dbReference type="Gene3D" id="3.20.20.70">
    <property type="entry name" value="Aldolase class I"/>
    <property type="match status" value="1"/>
</dbReference>
<keyword evidence="7" id="KW-0119">Carbohydrate metabolism</keyword>
<evidence type="ECO:0000313" key="8">
    <source>
        <dbReference type="EMBL" id="MFB9820227.1"/>
    </source>
</evidence>
<organism evidence="8 9">
    <name type="scientific">Arthrobacter ramosus</name>
    <dbReference type="NCBI Taxonomy" id="1672"/>
    <lineage>
        <taxon>Bacteria</taxon>
        <taxon>Bacillati</taxon>
        <taxon>Actinomycetota</taxon>
        <taxon>Actinomycetes</taxon>
        <taxon>Micrococcales</taxon>
        <taxon>Micrococcaceae</taxon>
        <taxon>Arthrobacter</taxon>
    </lineage>
</organism>
<evidence type="ECO:0000256" key="4">
    <source>
        <dbReference type="ARBA" id="ARBA00007439"/>
    </source>
</evidence>
<comment type="caution">
    <text evidence="8">The sequence shown here is derived from an EMBL/GenBank/DDBJ whole genome shotgun (WGS) entry which is preliminary data.</text>
</comment>
<dbReference type="NCBIfam" id="NF002231">
    <property type="entry name" value="PRK01130.1"/>
    <property type="match status" value="1"/>
</dbReference>
<dbReference type="EC" id="5.1.3.9" evidence="5"/>
<dbReference type="InterPro" id="IPR011060">
    <property type="entry name" value="RibuloseP-bd_barrel"/>
</dbReference>
<comment type="similarity">
    <text evidence="4">Belongs to the NanE family.</text>
</comment>
<evidence type="ECO:0000256" key="6">
    <source>
        <dbReference type="ARBA" id="ARBA00023235"/>
    </source>
</evidence>
<reference evidence="8 9" key="1">
    <citation type="submission" date="2024-09" db="EMBL/GenBank/DDBJ databases">
        <authorList>
            <person name="Sun Q."/>
            <person name="Mori K."/>
        </authorList>
    </citation>
    <scope>NUCLEOTIDE SEQUENCE [LARGE SCALE GENOMIC DNA]</scope>
    <source>
        <strain evidence="8 9">JCM 1334</strain>
    </source>
</reference>
<comment type="function">
    <text evidence="2">Converts N-acetylmannosamine-6-phosphate (ManNAc-6-P) to N-acetylglucosamine-6-phosphate (GlcNAc-6-P).</text>
</comment>
<evidence type="ECO:0000256" key="2">
    <source>
        <dbReference type="ARBA" id="ARBA00002147"/>
    </source>
</evidence>
<dbReference type="PANTHER" id="PTHR36204">
    <property type="entry name" value="N-ACETYLMANNOSAMINE-6-PHOSPHATE 2-EPIMERASE-RELATED"/>
    <property type="match status" value="1"/>
</dbReference>
<dbReference type="RefSeq" id="WP_234750721.1">
    <property type="nucleotide sequence ID" value="NZ_BAAAWN010000001.1"/>
</dbReference>
<evidence type="ECO:0000313" key="9">
    <source>
        <dbReference type="Proteomes" id="UP001589702"/>
    </source>
</evidence>
<dbReference type="Pfam" id="PF04131">
    <property type="entry name" value="NanE"/>
    <property type="match status" value="1"/>
</dbReference>
<dbReference type="InterPro" id="IPR007260">
    <property type="entry name" value="NanE"/>
</dbReference>
<evidence type="ECO:0000256" key="7">
    <source>
        <dbReference type="ARBA" id="ARBA00023277"/>
    </source>
</evidence>
<proteinExistence type="inferred from homology"/>
<accession>A0ABV5XZP7</accession>
<protein>
    <recommendedName>
        <fullName evidence="5">N-acylglucosamine-6-phosphate 2-epimerase</fullName>
        <ecNumber evidence="5">5.1.3.9</ecNumber>
    </recommendedName>
</protein>
<dbReference type="EMBL" id="JBHMBC010000018">
    <property type="protein sequence ID" value="MFB9820227.1"/>
    <property type="molecule type" value="Genomic_DNA"/>
</dbReference>